<proteinExistence type="predicted"/>
<dbReference type="Pfam" id="PF00168">
    <property type="entry name" value="C2"/>
    <property type="match status" value="2"/>
</dbReference>
<keyword evidence="4" id="KW-1185">Reference proteome</keyword>
<dbReference type="CDD" id="cd00030">
    <property type="entry name" value="C2"/>
    <property type="match status" value="2"/>
</dbReference>
<feature type="compositionally biased region" description="Pro residues" evidence="1">
    <location>
        <begin position="478"/>
        <end position="489"/>
    </location>
</feature>
<dbReference type="SUPFAM" id="SSF49562">
    <property type="entry name" value="C2 domain (Calcium/lipid-binding domain, CaLB)"/>
    <property type="match status" value="2"/>
</dbReference>
<dbReference type="EMBL" id="KB207112">
    <property type="protein sequence ID" value="ELP84663.1"/>
    <property type="molecule type" value="Genomic_DNA"/>
</dbReference>
<dbReference type="InterPro" id="IPR000008">
    <property type="entry name" value="C2_dom"/>
</dbReference>
<dbReference type="RefSeq" id="XP_004184009.1">
    <property type="nucleotide sequence ID" value="XM_004183961.1"/>
</dbReference>
<dbReference type="SMART" id="SM00239">
    <property type="entry name" value="C2"/>
    <property type="match status" value="2"/>
</dbReference>
<dbReference type="GO" id="GO:0010628">
    <property type="term" value="P:positive regulation of gene expression"/>
    <property type="evidence" value="ECO:0007669"/>
    <property type="project" value="TreeGrafter"/>
</dbReference>
<dbReference type="OrthoDB" id="26691at2759"/>
<dbReference type="Gene3D" id="2.60.40.150">
    <property type="entry name" value="C2 domain"/>
    <property type="match status" value="2"/>
</dbReference>
<dbReference type="PROSITE" id="PS50004">
    <property type="entry name" value="C2"/>
    <property type="match status" value="2"/>
</dbReference>
<reference evidence="3 4" key="1">
    <citation type="submission" date="2012-10" db="EMBL/GenBank/DDBJ databases">
        <authorList>
            <person name="Zafar N."/>
            <person name="Inman J."/>
            <person name="Hall N."/>
            <person name="Lorenzi H."/>
            <person name="Caler E."/>
        </authorList>
    </citation>
    <scope>NUCLEOTIDE SEQUENCE [LARGE SCALE GENOMIC DNA]</scope>
    <source>
        <strain evidence="3 4">IP1</strain>
    </source>
</reference>
<evidence type="ECO:0000313" key="3">
    <source>
        <dbReference type="EMBL" id="ELP84663.1"/>
    </source>
</evidence>
<accession>A0A0A1U180</accession>
<dbReference type="OMA" id="HITEMNG"/>
<feature type="compositionally biased region" description="Low complexity" evidence="1">
    <location>
        <begin position="413"/>
        <end position="443"/>
    </location>
</feature>
<feature type="domain" description="C2" evidence="2">
    <location>
        <begin position="245"/>
        <end position="362"/>
    </location>
</feature>
<feature type="compositionally biased region" description="Pro residues" evidence="1">
    <location>
        <begin position="399"/>
        <end position="412"/>
    </location>
</feature>
<dbReference type="PANTHER" id="PTHR47800:SF5">
    <property type="entry name" value="FER-1-LIKE PROTEIN 6"/>
    <property type="match status" value="1"/>
</dbReference>
<dbReference type="GeneID" id="14883505"/>
<sequence>MSKEFELTLIGANQLEISDVVAHSSDPYVKFETSGTKKQKTKIINANINPYWNQRFDIKANFGEEIKFEIYDHDVIGKDDKIGTTSFVVPQMDNQEFYYDVLPVSKKGYLYICLKCTKGGVPFKRPITSADECVLFFSKISFVCEIQPRLATLELKIEGKKDQETLAFNLCTCMISEGFYVKCKPNDKITFKLNQVGLFSDSGISSAKYIVPDFREKEDETERLPLKKIGSMNFKVTCVRSVYHSAFPNQIPQKEDMGLAQVSKIYIYIEKAVGIKAKDIGGTSDAYVKMKTSTGKEKKTYIAPPSVNPVWAKNIKTKVQMGEEITFKLFDHDIIGKDDSLGDAKLHITEMNGSWKKATLDISKKGKLYIEYKWVRGISGMYHAITHGGPMPMAQPMYPQQPPMGQYPPMGYPPQQQFPQQPMGQYPPMGYPQQQPPMGQYPPQGYPPQQYPPQQPMGQYPPQGYPMQQPPMGQYPPQGYPPQQFPPQK</sequence>
<name>A0A0A1U180_ENTIV</name>
<dbReference type="InterPro" id="IPR035892">
    <property type="entry name" value="C2_domain_sf"/>
</dbReference>
<dbReference type="AlphaFoldDB" id="A0A0A1U180"/>
<evidence type="ECO:0000256" key="1">
    <source>
        <dbReference type="SAM" id="MobiDB-lite"/>
    </source>
</evidence>
<feature type="region of interest" description="Disordered" evidence="1">
    <location>
        <begin position="394"/>
        <end position="489"/>
    </location>
</feature>
<organism evidence="3 4">
    <name type="scientific">Entamoeba invadens IP1</name>
    <dbReference type="NCBI Taxonomy" id="370355"/>
    <lineage>
        <taxon>Eukaryota</taxon>
        <taxon>Amoebozoa</taxon>
        <taxon>Evosea</taxon>
        <taxon>Archamoebae</taxon>
        <taxon>Mastigamoebida</taxon>
        <taxon>Entamoebidae</taxon>
        <taxon>Entamoeba</taxon>
    </lineage>
</organism>
<feature type="compositionally biased region" description="Pro residues" evidence="1">
    <location>
        <begin position="444"/>
        <end position="455"/>
    </location>
</feature>
<dbReference type="VEuPathDB" id="AmoebaDB:EIN_173280"/>
<dbReference type="PANTHER" id="PTHR47800">
    <property type="entry name" value="C2 DOMAIN-CONTAINING PROTEIN"/>
    <property type="match status" value="1"/>
</dbReference>
<gene>
    <name evidence="3" type="ORF">EIN_173280</name>
</gene>
<evidence type="ECO:0000313" key="4">
    <source>
        <dbReference type="Proteomes" id="UP000014680"/>
    </source>
</evidence>
<dbReference type="Proteomes" id="UP000014680">
    <property type="component" value="Unassembled WGS sequence"/>
</dbReference>
<feature type="domain" description="C2" evidence="2">
    <location>
        <begin position="1"/>
        <end position="102"/>
    </location>
</feature>
<dbReference type="KEGG" id="eiv:EIN_173280"/>
<feature type="compositionally biased region" description="Low complexity" evidence="1">
    <location>
        <begin position="456"/>
        <end position="477"/>
    </location>
</feature>
<evidence type="ECO:0000259" key="2">
    <source>
        <dbReference type="PROSITE" id="PS50004"/>
    </source>
</evidence>
<protein>
    <recommendedName>
        <fullName evidence="2">C2 domain-containing protein</fullName>
    </recommendedName>
</protein>